<dbReference type="InterPro" id="IPR036236">
    <property type="entry name" value="Znf_C2H2_sf"/>
</dbReference>
<comment type="subcellular location">
    <subcellularLocation>
        <location evidence="1">Chromosome</location>
    </subcellularLocation>
    <subcellularLocation>
        <location evidence="2">Nucleus speckle</location>
    </subcellularLocation>
</comment>
<dbReference type="GO" id="GO:0044773">
    <property type="term" value="P:mitotic DNA damage checkpoint signaling"/>
    <property type="evidence" value="ECO:0007669"/>
    <property type="project" value="TreeGrafter"/>
</dbReference>
<organism evidence="17 18">
    <name type="scientific">Mortierella isabellina</name>
    <name type="common">Filamentous fungus</name>
    <name type="synonym">Umbelopsis isabellina</name>
    <dbReference type="NCBI Taxonomy" id="91625"/>
    <lineage>
        <taxon>Eukaryota</taxon>
        <taxon>Fungi</taxon>
        <taxon>Fungi incertae sedis</taxon>
        <taxon>Mucoromycota</taxon>
        <taxon>Mucoromycotina</taxon>
        <taxon>Umbelopsidomycetes</taxon>
        <taxon>Umbelopsidales</taxon>
        <taxon>Umbelopsidaceae</taxon>
        <taxon>Umbelopsis</taxon>
    </lineage>
</organism>
<dbReference type="GO" id="GO:0005694">
    <property type="term" value="C:chromosome"/>
    <property type="evidence" value="ECO:0007669"/>
    <property type="project" value="UniProtKB-SubCell"/>
</dbReference>
<keyword evidence="11" id="KW-0175">Coiled coil</keyword>
<dbReference type="GO" id="GO:0016607">
    <property type="term" value="C:nuclear speck"/>
    <property type="evidence" value="ECO:0007669"/>
    <property type="project" value="UniProtKB-SubCell"/>
</dbReference>
<evidence type="ECO:0000313" key="18">
    <source>
        <dbReference type="Proteomes" id="UP000654370"/>
    </source>
</evidence>
<dbReference type="EMBL" id="JAEPQZ010000022">
    <property type="protein sequence ID" value="KAG2171317.1"/>
    <property type="molecule type" value="Genomic_DNA"/>
</dbReference>
<dbReference type="InterPro" id="IPR059039">
    <property type="entry name" value="ZNF380_CC"/>
</dbReference>
<feature type="region of interest" description="Disordered" evidence="15">
    <location>
        <begin position="313"/>
        <end position="339"/>
    </location>
</feature>
<proteinExistence type="predicted"/>
<keyword evidence="4" id="KW-0158">Chromosome</keyword>
<dbReference type="PANTHER" id="PTHR13278:SF0">
    <property type="entry name" value="ZINC FINGER PROTEIN 830"/>
    <property type="match status" value="1"/>
</dbReference>
<feature type="region of interest" description="Disordered" evidence="15">
    <location>
        <begin position="266"/>
        <end position="291"/>
    </location>
</feature>
<keyword evidence="6" id="KW-0132">Cell division</keyword>
<dbReference type="InterPro" id="IPR040050">
    <property type="entry name" value="ZNF830-like"/>
</dbReference>
<keyword evidence="8" id="KW-0863">Zinc-finger</keyword>
<feature type="compositionally biased region" description="Basic and acidic residues" evidence="15">
    <location>
        <begin position="1"/>
        <end position="20"/>
    </location>
</feature>
<name>A0A8H7PCH3_MORIS</name>
<evidence type="ECO:0000256" key="5">
    <source>
        <dbReference type="ARBA" id="ARBA00022473"/>
    </source>
</evidence>
<dbReference type="Proteomes" id="UP000654370">
    <property type="component" value="Unassembled WGS sequence"/>
</dbReference>
<evidence type="ECO:0000256" key="8">
    <source>
        <dbReference type="ARBA" id="ARBA00022771"/>
    </source>
</evidence>
<dbReference type="GO" id="GO:0051301">
    <property type="term" value="P:cell division"/>
    <property type="evidence" value="ECO:0007669"/>
    <property type="project" value="UniProtKB-KW"/>
</dbReference>
<accession>A0A8H7PCH3</accession>
<evidence type="ECO:0000256" key="1">
    <source>
        <dbReference type="ARBA" id="ARBA00004286"/>
    </source>
</evidence>
<keyword evidence="5" id="KW-0217">Developmental protein</keyword>
<dbReference type="Pfam" id="PF23406">
    <property type="entry name" value="ZNF380_CC"/>
    <property type="match status" value="1"/>
</dbReference>
<dbReference type="GO" id="GO:0003676">
    <property type="term" value="F:nucleic acid binding"/>
    <property type="evidence" value="ECO:0007669"/>
    <property type="project" value="InterPro"/>
</dbReference>
<keyword evidence="7" id="KW-0479">Metal-binding</keyword>
<evidence type="ECO:0000256" key="2">
    <source>
        <dbReference type="ARBA" id="ARBA00004324"/>
    </source>
</evidence>
<evidence type="ECO:0000256" key="12">
    <source>
        <dbReference type="ARBA" id="ARBA00023242"/>
    </source>
</evidence>
<keyword evidence="18" id="KW-1185">Reference proteome</keyword>
<feature type="compositionally biased region" description="Acidic residues" evidence="15">
    <location>
        <begin position="318"/>
        <end position="332"/>
    </location>
</feature>
<evidence type="ECO:0000256" key="10">
    <source>
        <dbReference type="ARBA" id="ARBA00022833"/>
    </source>
</evidence>
<keyword evidence="9" id="KW-0498">Mitosis</keyword>
<feature type="compositionally biased region" description="Acidic residues" evidence="15">
    <location>
        <begin position="134"/>
        <end position="143"/>
    </location>
</feature>
<feature type="compositionally biased region" description="Acidic residues" evidence="15">
    <location>
        <begin position="106"/>
        <end position="117"/>
    </location>
</feature>
<dbReference type="SMART" id="SM00451">
    <property type="entry name" value="ZnF_U1"/>
    <property type="match status" value="1"/>
</dbReference>
<dbReference type="GO" id="GO:0005681">
    <property type="term" value="C:spliceosomal complex"/>
    <property type="evidence" value="ECO:0007669"/>
    <property type="project" value="InterPro"/>
</dbReference>
<dbReference type="PANTHER" id="PTHR13278">
    <property type="entry name" value="ZINC FINGER PROTEIN 830"/>
    <property type="match status" value="1"/>
</dbReference>
<feature type="region of interest" description="Disordered" evidence="15">
    <location>
        <begin position="70"/>
        <end position="197"/>
    </location>
</feature>
<evidence type="ECO:0000256" key="7">
    <source>
        <dbReference type="ARBA" id="ARBA00022723"/>
    </source>
</evidence>
<sequence length="339" mass="38443">MPPKPDVRRLFNKSRTERKTTKQIQHPLAKYDTQGRLTCILCAIPIKSEAVWPSHLSSAAHKQTVAKLKQLKEAPQIRPKENISTGQRRTVSERESATTLVGYGGDSDEDDEEEDNEVTGQQAKRQRLEKEASSSEDDMDTDEQPQSNLPPAFFDQAPETSSEPAQDPPASENVDQGEENKLPAGFFDDPEADAKARNVLAPAEQQEADLDHEYELFKEAVAEDEQAATVNEVIDEEELWRDRDEDLERQQEELVARVGDLKRIRNEGGRGTISTNAPRASQFGEDDTNSRELKSSVRDFFKQAYNKKSVAAQRYDNFMDEDEESEDEDEDDWRAQQLI</sequence>
<reference evidence="17" key="1">
    <citation type="submission" date="2020-12" db="EMBL/GenBank/DDBJ databases">
        <title>Metabolic potential, ecology and presence of endohyphal bacteria is reflected in genomic diversity of Mucoromycotina.</title>
        <authorList>
            <person name="Muszewska A."/>
            <person name="Okrasinska A."/>
            <person name="Steczkiewicz K."/>
            <person name="Drgas O."/>
            <person name="Orlowska M."/>
            <person name="Perlinska-Lenart U."/>
            <person name="Aleksandrzak-Piekarczyk T."/>
            <person name="Szatraj K."/>
            <person name="Zielenkiewicz U."/>
            <person name="Pilsyk S."/>
            <person name="Malc E."/>
            <person name="Mieczkowski P."/>
            <person name="Kruszewska J.S."/>
            <person name="Biernat P."/>
            <person name="Pawlowska J."/>
        </authorList>
    </citation>
    <scope>NUCLEOTIDE SEQUENCE</scope>
    <source>
        <strain evidence="17">WA0000067209</strain>
    </source>
</reference>
<dbReference type="GO" id="GO:0033314">
    <property type="term" value="P:mitotic DNA replication checkpoint signaling"/>
    <property type="evidence" value="ECO:0007669"/>
    <property type="project" value="TreeGrafter"/>
</dbReference>
<feature type="region of interest" description="Disordered" evidence="15">
    <location>
        <begin position="1"/>
        <end position="27"/>
    </location>
</feature>
<dbReference type="GO" id="GO:0008270">
    <property type="term" value="F:zinc ion binding"/>
    <property type="evidence" value="ECO:0007669"/>
    <property type="project" value="UniProtKB-KW"/>
</dbReference>
<feature type="domain" description="U1-type" evidence="16">
    <location>
        <begin position="34"/>
        <end position="68"/>
    </location>
</feature>
<evidence type="ECO:0000256" key="14">
    <source>
        <dbReference type="ARBA" id="ARBA00030672"/>
    </source>
</evidence>
<dbReference type="SUPFAM" id="SSF57667">
    <property type="entry name" value="beta-beta-alpha zinc fingers"/>
    <property type="match status" value="1"/>
</dbReference>
<evidence type="ECO:0000256" key="6">
    <source>
        <dbReference type="ARBA" id="ARBA00022618"/>
    </source>
</evidence>
<evidence type="ECO:0000256" key="3">
    <source>
        <dbReference type="ARBA" id="ARBA00017358"/>
    </source>
</evidence>
<keyword evidence="10" id="KW-0862">Zinc</keyword>
<evidence type="ECO:0000256" key="13">
    <source>
        <dbReference type="ARBA" id="ARBA00023306"/>
    </source>
</evidence>
<evidence type="ECO:0000256" key="9">
    <source>
        <dbReference type="ARBA" id="ARBA00022776"/>
    </source>
</evidence>
<evidence type="ECO:0000313" key="17">
    <source>
        <dbReference type="EMBL" id="KAG2171317.1"/>
    </source>
</evidence>
<keyword evidence="12" id="KW-0539">Nucleus</keyword>
<evidence type="ECO:0000256" key="4">
    <source>
        <dbReference type="ARBA" id="ARBA00022454"/>
    </source>
</evidence>
<keyword evidence="13" id="KW-0131">Cell cycle</keyword>
<evidence type="ECO:0000256" key="11">
    <source>
        <dbReference type="ARBA" id="ARBA00023054"/>
    </source>
</evidence>
<gene>
    <name evidence="17" type="ORF">INT43_002939</name>
</gene>
<evidence type="ECO:0000256" key="15">
    <source>
        <dbReference type="SAM" id="MobiDB-lite"/>
    </source>
</evidence>
<dbReference type="InterPro" id="IPR003604">
    <property type="entry name" value="Matrin/U1-like-C_Znf_C2H2"/>
</dbReference>
<evidence type="ECO:0000259" key="16">
    <source>
        <dbReference type="SMART" id="SM00451"/>
    </source>
</evidence>
<protein>
    <recommendedName>
        <fullName evidence="3">Zinc finger protein 830</fullName>
    </recommendedName>
    <alternativeName>
        <fullName evidence="14">Coiled-coil domain-containing protein 16</fullName>
    </alternativeName>
</protein>
<dbReference type="OrthoDB" id="77607at2759"/>
<comment type="caution">
    <text evidence="17">The sequence shown here is derived from an EMBL/GenBank/DDBJ whole genome shotgun (WGS) entry which is preliminary data.</text>
</comment>
<dbReference type="AlphaFoldDB" id="A0A8H7PCH3"/>
<dbReference type="GO" id="GO:0033260">
    <property type="term" value="P:nuclear DNA replication"/>
    <property type="evidence" value="ECO:0007669"/>
    <property type="project" value="TreeGrafter"/>
</dbReference>